<evidence type="ECO:0000256" key="1">
    <source>
        <dbReference type="ARBA" id="ARBA00005417"/>
    </source>
</evidence>
<keyword evidence="2" id="KW-0813">Transport</keyword>
<feature type="domain" description="ABC transporter" evidence="5">
    <location>
        <begin position="4"/>
        <end position="234"/>
    </location>
</feature>
<organism evidence="6 7">
    <name type="scientific">Candidatus Andersenbacteria bacterium RIFCSPHIGHO2_12_FULL_45_11b</name>
    <dbReference type="NCBI Taxonomy" id="1797282"/>
    <lineage>
        <taxon>Bacteria</taxon>
        <taxon>Candidatus Anderseniibacteriota</taxon>
    </lineage>
</organism>
<comment type="caution">
    <text evidence="6">The sequence shown here is derived from an EMBL/GenBank/DDBJ whole genome shotgun (WGS) entry which is preliminary data.</text>
</comment>
<dbReference type="InterPro" id="IPR003439">
    <property type="entry name" value="ABC_transporter-like_ATP-bd"/>
</dbReference>
<dbReference type="CDD" id="cd03255">
    <property type="entry name" value="ABC_MJ0796_LolCDE_FtsE"/>
    <property type="match status" value="1"/>
</dbReference>
<proteinExistence type="inferred from homology"/>
<gene>
    <name evidence="6" type="ORF">A3E36_02845</name>
</gene>
<dbReference type="GO" id="GO:0022857">
    <property type="term" value="F:transmembrane transporter activity"/>
    <property type="evidence" value="ECO:0007669"/>
    <property type="project" value="UniProtKB-ARBA"/>
</dbReference>
<dbReference type="FunFam" id="3.40.50.300:FF:000032">
    <property type="entry name" value="Export ABC transporter ATP-binding protein"/>
    <property type="match status" value="1"/>
</dbReference>
<dbReference type="GO" id="GO:0016887">
    <property type="term" value="F:ATP hydrolysis activity"/>
    <property type="evidence" value="ECO:0007669"/>
    <property type="project" value="InterPro"/>
</dbReference>
<dbReference type="PROSITE" id="PS50893">
    <property type="entry name" value="ABC_TRANSPORTER_2"/>
    <property type="match status" value="1"/>
</dbReference>
<sequence>MALIQLENITKEYTSEETATSVLHGISFSIEEGEFVSIMGPSGSGKSTLLHILGLLDRQTTGSYLFAGQDTLILSDLERARIRNASIGFVFQAFHLLKRTTVLENVMLPLYYSQVPKKEYEQKAKIALEHVGLMHRLSHMPSQLSGGERQRVAIARALVNDPKIIFADEPTGNLDSKTGRSVMRTIEKLHQQGKTIIVITHETTAAEYANRIITIADGLICSDREVVSTHSHYAK</sequence>
<evidence type="ECO:0000256" key="3">
    <source>
        <dbReference type="ARBA" id="ARBA00022741"/>
    </source>
</evidence>
<name>A0A1G1XBY3_9BACT</name>
<dbReference type="SUPFAM" id="SSF52540">
    <property type="entry name" value="P-loop containing nucleoside triphosphate hydrolases"/>
    <property type="match status" value="1"/>
</dbReference>
<dbReference type="PANTHER" id="PTHR42798:SF2">
    <property type="entry name" value="ABC TRANSPORTER ATP-BINDING PROTEIN MG467-RELATED"/>
    <property type="match status" value="1"/>
</dbReference>
<dbReference type="Pfam" id="PF00005">
    <property type="entry name" value="ABC_tran"/>
    <property type="match status" value="1"/>
</dbReference>
<dbReference type="EMBL" id="MHHS01000009">
    <property type="protein sequence ID" value="OGY37346.1"/>
    <property type="molecule type" value="Genomic_DNA"/>
</dbReference>
<reference evidence="6 7" key="1">
    <citation type="journal article" date="2016" name="Nat. Commun.">
        <title>Thousands of microbial genomes shed light on interconnected biogeochemical processes in an aquifer system.</title>
        <authorList>
            <person name="Anantharaman K."/>
            <person name="Brown C.T."/>
            <person name="Hug L.A."/>
            <person name="Sharon I."/>
            <person name="Castelle C.J."/>
            <person name="Probst A.J."/>
            <person name="Thomas B.C."/>
            <person name="Singh A."/>
            <person name="Wilkins M.J."/>
            <person name="Karaoz U."/>
            <person name="Brodie E.L."/>
            <person name="Williams K.H."/>
            <person name="Hubbard S.S."/>
            <person name="Banfield J.F."/>
        </authorList>
    </citation>
    <scope>NUCLEOTIDE SEQUENCE [LARGE SCALE GENOMIC DNA]</scope>
</reference>
<dbReference type="Gene3D" id="3.40.50.300">
    <property type="entry name" value="P-loop containing nucleotide triphosphate hydrolases"/>
    <property type="match status" value="1"/>
</dbReference>
<dbReference type="AlphaFoldDB" id="A0A1G1XBY3"/>
<protein>
    <submittedName>
        <fullName evidence="6">Macrolide ABC transporter ATP-binding protein</fullName>
    </submittedName>
</protein>
<dbReference type="InterPro" id="IPR027417">
    <property type="entry name" value="P-loop_NTPase"/>
</dbReference>
<keyword evidence="4 6" id="KW-0067">ATP-binding</keyword>
<dbReference type="InterPro" id="IPR003593">
    <property type="entry name" value="AAA+_ATPase"/>
</dbReference>
<keyword evidence="3" id="KW-0547">Nucleotide-binding</keyword>
<dbReference type="InterPro" id="IPR017871">
    <property type="entry name" value="ABC_transporter-like_CS"/>
</dbReference>
<dbReference type="Proteomes" id="UP000177941">
    <property type="component" value="Unassembled WGS sequence"/>
</dbReference>
<dbReference type="InterPro" id="IPR017911">
    <property type="entry name" value="MacB-like_ATP-bd"/>
</dbReference>
<evidence type="ECO:0000259" key="5">
    <source>
        <dbReference type="PROSITE" id="PS50893"/>
    </source>
</evidence>
<comment type="similarity">
    <text evidence="1">Belongs to the ABC transporter superfamily.</text>
</comment>
<dbReference type="GO" id="GO:0005524">
    <property type="term" value="F:ATP binding"/>
    <property type="evidence" value="ECO:0007669"/>
    <property type="project" value="UniProtKB-KW"/>
</dbReference>
<dbReference type="SMART" id="SM00382">
    <property type="entry name" value="AAA"/>
    <property type="match status" value="1"/>
</dbReference>
<dbReference type="GO" id="GO:0098796">
    <property type="term" value="C:membrane protein complex"/>
    <property type="evidence" value="ECO:0007669"/>
    <property type="project" value="UniProtKB-ARBA"/>
</dbReference>
<evidence type="ECO:0000313" key="7">
    <source>
        <dbReference type="Proteomes" id="UP000177941"/>
    </source>
</evidence>
<accession>A0A1G1XBY3</accession>
<evidence type="ECO:0000256" key="2">
    <source>
        <dbReference type="ARBA" id="ARBA00022448"/>
    </source>
</evidence>
<evidence type="ECO:0000256" key="4">
    <source>
        <dbReference type="ARBA" id="ARBA00022840"/>
    </source>
</evidence>
<dbReference type="PROSITE" id="PS00211">
    <property type="entry name" value="ABC_TRANSPORTER_1"/>
    <property type="match status" value="1"/>
</dbReference>
<dbReference type="PANTHER" id="PTHR42798">
    <property type="entry name" value="LIPOPROTEIN-RELEASING SYSTEM ATP-BINDING PROTEIN LOLD"/>
    <property type="match status" value="1"/>
</dbReference>
<evidence type="ECO:0000313" key="6">
    <source>
        <dbReference type="EMBL" id="OGY37346.1"/>
    </source>
</evidence>